<dbReference type="Proteomes" id="UP000230959">
    <property type="component" value="Unassembled WGS sequence"/>
</dbReference>
<protein>
    <submittedName>
        <fullName evidence="1">Uncharacterized protein</fullName>
    </submittedName>
</protein>
<organism evidence="1 2">
    <name type="scientific">Candidatus Terrybacteria bacterium CG10_big_fil_rev_8_21_14_0_10_41_10</name>
    <dbReference type="NCBI Taxonomy" id="1975026"/>
    <lineage>
        <taxon>Bacteria</taxon>
        <taxon>Candidatus Terryibacteriota</taxon>
    </lineage>
</organism>
<evidence type="ECO:0000313" key="1">
    <source>
        <dbReference type="EMBL" id="PJE73497.1"/>
    </source>
</evidence>
<gene>
    <name evidence="1" type="ORF">COV02_02430</name>
</gene>
<comment type="caution">
    <text evidence="1">The sequence shown here is derived from an EMBL/GenBank/DDBJ whole genome shotgun (WGS) entry which is preliminary data.</text>
</comment>
<name>A0A2M8LA35_9BACT</name>
<dbReference type="AlphaFoldDB" id="A0A2M8LA35"/>
<sequence>MFLSKKIFFLDVVSGTVSSFADYLLTTKFNKSVVVTALSMNEFMQVPHKTLKKIDFLTPDGMPMVWLMKML</sequence>
<evidence type="ECO:0000313" key="2">
    <source>
        <dbReference type="Proteomes" id="UP000230959"/>
    </source>
</evidence>
<accession>A0A2M8LA35</accession>
<proteinExistence type="predicted"/>
<dbReference type="EMBL" id="PFER01000035">
    <property type="protein sequence ID" value="PJE73497.1"/>
    <property type="molecule type" value="Genomic_DNA"/>
</dbReference>
<reference evidence="2" key="1">
    <citation type="submission" date="2017-09" db="EMBL/GenBank/DDBJ databases">
        <title>Depth-based differentiation of microbial function through sediment-hosted aquifers and enrichment of novel symbionts in the deep terrestrial subsurface.</title>
        <authorList>
            <person name="Probst A.J."/>
            <person name="Ladd B."/>
            <person name="Jarett J.K."/>
            <person name="Geller-Mcgrath D.E."/>
            <person name="Sieber C.M.K."/>
            <person name="Emerson J.B."/>
            <person name="Anantharaman K."/>
            <person name="Thomas B.C."/>
            <person name="Malmstrom R."/>
            <person name="Stieglmeier M."/>
            <person name="Klingl A."/>
            <person name="Woyke T."/>
            <person name="Ryan C.M."/>
            <person name="Banfield J.F."/>
        </authorList>
    </citation>
    <scope>NUCLEOTIDE SEQUENCE [LARGE SCALE GENOMIC DNA]</scope>
</reference>
<feature type="non-terminal residue" evidence="1">
    <location>
        <position position="71"/>
    </location>
</feature>